<dbReference type="GO" id="GO:0009279">
    <property type="term" value="C:cell outer membrane"/>
    <property type="evidence" value="ECO:0007669"/>
    <property type="project" value="UniProtKB-SubCell"/>
</dbReference>
<dbReference type="PROSITE" id="PS52016">
    <property type="entry name" value="TONB_DEPENDENT_REC_3"/>
    <property type="match status" value="1"/>
</dbReference>
<evidence type="ECO:0000256" key="8">
    <source>
        <dbReference type="PROSITE-ProRule" id="PRU01360"/>
    </source>
</evidence>
<dbReference type="InterPro" id="IPR012910">
    <property type="entry name" value="Plug_dom"/>
</dbReference>
<dbReference type="Proteomes" id="UP000823847">
    <property type="component" value="Unassembled WGS sequence"/>
</dbReference>
<protein>
    <submittedName>
        <fullName evidence="13">SusC/RagA family TonB-linked outer membrane protein</fullName>
    </submittedName>
</protein>
<keyword evidence="4 8" id="KW-0812">Transmembrane</keyword>
<evidence type="ECO:0000256" key="1">
    <source>
        <dbReference type="ARBA" id="ARBA00004571"/>
    </source>
</evidence>
<dbReference type="InterPro" id="IPR008969">
    <property type="entry name" value="CarboxyPept-like_regulatory"/>
</dbReference>
<feature type="chain" id="PRO_5039326425" evidence="10">
    <location>
        <begin position="38"/>
        <end position="1030"/>
    </location>
</feature>
<reference evidence="13" key="1">
    <citation type="journal article" date="2021" name="PeerJ">
        <title>Extensive microbial diversity within the chicken gut microbiome revealed by metagenomics and culture.</title>
        <authorList>
            <person name="Gilroy R."/>
            <person name="Ravi A."/>
            <person name="Getino M."/>
            <person name="Pursley I."/>
            <person name="Horton D.L."/>
            <person name="Alikhan N.F."/>
            <person name="Baker D."/>
            <person name="Gharbi K."/>
            <person name="Hall N."/>
            <person name="Watson M."/>
            <person name="Adriaenssens E.M."/>
            <person name="Foster-Nyarko E."/>
            <person name="Jarju S."/>
            <person name="Secka A."/>
            <person name="Antonio M."/>
            <person name="Oren A."/>
            <person name="Chaudhuri R.R."/>
            <person name="La Ragione R."/>
            <person name="Hildebrand F."/>
            <person name="Pallen M.J."/>
        </authorList>
    </citation>
    <scope>NUCLEOTIDE SEQUENCE</scope>
    <source>
        <strain evidence="13">ChiHecec2B26-12326</strain>
    </source>
</reference>
<comment type="subcellular location">
    <subcellularLocation>
        <location evidence="1 8">Cell outer membrane</location>
        <topology evidence="1 8">Multi-pass membrane protein</topology>
    </subcellularLocation>
</comment>
<evidence type="ECO:0000256" key="10">
    <source>
        <dbReference type="SAM" id="SignalP"/>
    </source>
</evidence>
<evidence type="ECO:0000313" key="13">
    <source>
        <dbReference type="EMBL" id="HIX85471.1"/>
    </source>
</evidence>
<keyword evidence="3 8" id="KW-1134">Transmembrane beta strand</keyword>
<dbReference type="Gene3D" id="2.40.170.20">
    <property type="entry name" value="TonB-dependent receptor, beta-barrel domain"/>
    <property type="match status" value="1"/>
</dbReference>
<sequence length="1030" mass="115315">MEKCSKKRNNGRPVFLRPGSVLLTTGLLMMASAPVWAANETGLMSGPRIESVAQDGRTVTVTVSDAMGELIGANVIVKGTTNGNVTDMNGQVILQDVPANAILEVSYIGYQTKEVPVGNQTNIRVTLSEDSQALEEVVVVGYGTMEKKQVTSSVTSLSASDMMKGVGGSDITTSLQGKISGLVMANSGGANEKTTIQLRGLTSINSGKEPLIVVDGFPGGDIRALNQDDIKSIDVLKDASAGAIYGTRAASGVILITTKSGSNTNGKVKLRYSTELSKKQNYGKPEMLTADEYRARTDVNIVDYGSSADWWDAMINKDNFSQKHHLSLELGSENAQVYTSFFYETNEGIAIKDDRKDYGGRLNANFKLFDGWLEIRPIVDYRRTQRTSFTNNDNADQDNQDEDLKPNFKQALYNNPTRSPYDPDSPSGYNVWTGETLDYNIVADRMLNTYEGIDTWFKPEVTMKLNIKPVAGLSYTQTLGYENRQYELHSFDSRYHRNEVTNNRSGKAYLSFQKMENLTSEGYFTYLRDFEGGHNINAVAGYSYFEKNGEFFSATNYNFLVDNVKFWDLGKGTYLADGKAAMRSAKDITERLFAIYARANYSYQDKYMLSATIRHEGSSKFAADNRWGNFWAVSAGWRLSGEEFMKEFDWLSDLKFRFGYGVTGNNDFDASYMANTLSSDAYWMLPTGGWAYTYGPTSNVNPGLGWEEKKEWNVGIDYAFLNNRIYGKFDVYRRKIDGMLYNVNVPQPPYPNGQQWQNIGEMESKGWEFEIGADIIQTKDFTWTSNLNLSHNSGKVLSTWGDGTQIVGNAFDEPGWPGDASLLEDGAEIGAYYIWKFAGFDENGEFLLYNKDGEVIPAGEKTVNDKQYIGNYLPKVMMGWNNTFRYKNFDLGINMRSWIGFDVYNTWPMYLGIQGANGAGQWNLWKPALSDERYNKIRGVKQLCDYFLEDGSFLKIDAITLGYTMSLKKYTKDLVDQVRIYATVGNVATITGYSGYNPEVNITGWTGGVDKVWNCDPMVRTYTLGIQVAF</sequence>
<dbReference type="InterPro" id="IPR000531">
    <property type="entry name" value="Beta-barrel_TonB"/>
</dbReference>
<organism evidence="13 14">
    <name type="scientific">Candidatus Parabacteroides intestinigallinarum</name>
    <dbReference type="NCBI Taxonomy" id="2838722"/>
    <lineage>
        <taxon>Bacteria</taxon>
        <taxon>Pseudomonadati</taxon>
        <taxon>Bacteroidota</taxon>
        <taxon>Bacteroidia</taxon>
        <taxon>Bacteroidales</taxon>
        <taxon>Tannerellaceae</taxon>
        <taxon>Parabacteroides</taxon>
    </lineage>
</organism>
<dbReference type="NCBIfam" id="TIGR04056">
    <property type="entry name" value="OMP_RagA_SusC"/>
    <property type="match status" value="1"/>
</dbReference>
<keyword evidence="5 9" id="KW-0798">TonB box</keyword>
<keyword evidence="2 8" id="KW-0813">Transport</keyword>
<evidence type="ECO:0000256" key="9">
    <source>
        <dbReference type="RuleBase" id="RU003357"/>
    </source>
</evidence>
<dbReference type="SUPFAM" id="SSF56935">
    <property type="entry name" value="Porins"/>
    <property type="match status" value="1"/>
</dbReference>
<dbReference type="NCBIfam" id="TIGR04057">
    <property type="entry name" value="SusC_RagA_signa"/>
    <property type="match status" value="1"/>
</dbReference>
<comment type="similarity">
    <text evidence="8 9">Belongs to the TonB-dependent receptor family.</text>
</comment>
<dbReference type="InterPro" id="IPR023997">
    <property type="entry name" value="TonB-dep_OMP_SusC/RagA_CS"/>
</dbReference>
<dbReference type="AlphaFoldDB" id="A0A9D1XPU8"/>
<evidence type="ECO:0000256" key="7">
    <source>
        <dbReference type="ARBA" id="ARBA00023237"/>
    </source>
</evidence>
<dbReference type="InterPro" id="IPR037066">
    <property type="entry name" value="Plug_dom_sf"/>
</dbReference>
<gene>
    <name evidence="13" type="ORF">H9848_02535</name>
</gene>
<dbReference type="InterPro" id="IPR039426">
    <property type="entry name" value="TonB-dep_rcpt-like"/>
</dbReference>
<feature type="signal peptide" evidence="10">
    <location>
        <begin position="1"/>
        <end position="37"/>
    </location>
</feature>
<name>A0A9D1XPU8_9BACT</name>
<evidence type="ECO:0000259" key="11">
    <source>
        <dbReference type="Pfam" id="PF00593"/>
    </source>
</evidence>
<dbReference type="Pfam" id="PF07715">
    <property type="entry name" value="Plug"/>
    <property type="match status" value="1"/>
</dbReference>
<keyword evidence="7 8" id="KW-0998">Cell outer membrane</keyword>
<dbReference type="Pfam" id="PF13715">
    <property type="entry name" value="CarbopepD_reg_2"/>
    <property type="match status" value="1"/>
</dbReference>
<dbReference type="InterPro" id="IPR023996">
    <property type="entry name" value="TonB-dep_OMP_SusC/RagA"/>
</dbReference>
<feature type="domain" description="TonB-dependent receptor plug" evidence="12">
    <location>
        <begin position="147"/>
        <end position="253"/>
    </location>
</feature>
<evidence type="ECO:0000313" key="14">
    <source>
        <dbReference type="Proteomes" id="UP000823847"/>
    </source>
</evidence>
<reference evidence="13" key="2">
    <citation type="submission" date="2021-04" db="EMBL/GenBank/DDBJ databases">
        <authorList>
            <person name="Gilroy R."/>
        </authorList>
    </citation>
    <scope>NUCLEOTIDE SEQUENCE</scope>
    <source>
        <strain evidence="13">ChiHecec2B26-12326</strain>
    </source>
</reference>
<proteinExistence type="inferred from homology"/>
<keyword evidence="10" id="KW-0732">Signal</keyword>
<dbReference type="Pfam" id="PF00593">
    <property type="entry name" value="TonB_dep_Rec_b-barrel"/>
    <property type="match status" value="1"/>
</dbReference>
<dbReference type="SUPFAM" id="SSF49464">
    <property type="entry name" value="Carboxypeptidase regulatory domain-like"/>
    <property type="match status" value="1"/>
</dbReference>
<evidence type="ECO:0000256" key="6">
    <source>
        <dbReference type="ARBA" id="ARBA00023136"/>
    </source>
</evidence>
<accession>A0A9D1XPU8</accession>
<evidence type="ECO:0000256" key="4">
    <source>
        <dbReference type="ARBA" id="ARBA00022692"/>
    </source>
</evidence>
<feature type="domain" description="TonB-dependent receptor-like beta-barrel" evidence="11">
    <location>
        <begin position="387"/>
        <end position="821"/>
    </location>
</feature>
<comment type="caution">
    <text evidence="13">The sequence shown here is derived from an EMBL/GenBank/DDBJ whole genome shotgun (WGS) entry which is preliminary data.</text>
</comment>
<keyword evidence="6 8" id="KW-0472">Membrane</keyword>
<dbReference type="Gene3D" id="2.170.130.10">
    <property type="entry name" value="TonB-dependent receptor, plug domain"/>
    <property type="match status" value="1"/>
</dbReference>
<evidence type="ECO:0000256" key="3">
    <source>
        <dbReference type="ARBA" id="ARBA00022452"/>
    </source>
</evidence>
<evidence type="ECO:0000256" key="5">
    <source>
        <dbReference type="ARBA" id="ARBA00023077"/>
    </source>
</evidence>
<dbReference type="InterPro" id="IPR036942">
    <property type="entry name" value="Beta-barrel_TonB_sf"/>
</dbReference>
<evidence type="ECO:0000256" key="2">
    <source>
        <dbReference type="ARBA" id="ARBA00022448"/>
    </source>
</evidence>
<evidence type="ECO:0000259" key="12">
    <source>
        <dbReference type="Pfam" id="PF07715"/>
    </source>
</evidence>
<dbReference type="EMBL" id="DXEN01000014">
    <property type="protein sequence ID" value="HIX85471.1"/>
    <property type="molecule type" value="Genomic_DNA"/>
</dbReference>